<feature type="region of interest" description="Disordered" evidence="1">
    <location>
        <begin position="116"/>
        <end position="138"/>
    </location>
</feature>
<protein>
    <submittedName>
        <fullName evidence="2">Uncharacterized protein</fullName>
    </submittedName>
</protein>
<feature type="region of interest" description="Disordered" evidence="1">
    <location>
        <begin position="1"/>
        <end position="39"/>
    </location>
</feature>
<name>A0A176W1X9_MARPO</name>
<evidence type="ECO:0000313" key="3">
    <source>
        <dbReference type="Proteomes" id="UP000077202"/>
    </source>
</evidence>
<sequence length="138" mass="14037">MEAQAEEGEGDSSSVAGGGGGGRSPAGSPGLREKKGGLEIHLPRTVAAGGTPTTENCVSTASALVVGGDRTQHLARRHRETGSRNDDGEVSLRAVQSSTAGGTSVECGDSAAAVAQWGRTAEQNEQQLQLQKPSERGR</sequence>
<keyword evidence="3" id="KW-1185">Reference proteome</keyword>
<feature type="compositionally biased region" description="Polar residues" evidence="1">
    <location>
        <begin position="121"/>
        <end position="132"/>
    </location>
</feature>
<feature type="compositionally biased region" description="Acidic residues" evidence="1">
    <location>
        <begin position="1"/>
        <end position="10"/>
    </location>
</feature>
<reference evidence="2" key="1">
    <citation type="submission" date="2016-03" db="EMBL/GenBank/DDBJ databases">
        <title>Mechanisms controlling the formation of the plant cell surface in tip-growing cells are functionally conserved among land plants.</title>
        <authorList>
            <person name="Honkanen S."/>
            <person name="Jones V.A."/>
            <person name="Morieri G."/>
            <person name="Champion C."/>
            <person name="Hetherington A.J."/>
            <person name="Kelly S."/>
            <person name="Saint-Marcoux D."/>
            <person name="Proust H."/>
            <person name="Prescott H."/>
            <person name="Dolan L."/>
        </authorList>
    </citation>
    <scope>NUCLEOTIDE SEQUENCE [LARGE SCALE GENOMIC DNA]</scope>
    <source>
        <tissue evidence="2">Whole gametophyte</tissue>
    </source>
</reference>
<dbReference type="EMBL" id="LVLJ01002167">
    <property type="protein sequence ID" value="OAE26442.1"/>
    <property type="molecule type" value="Genomic_DNA"/>
</dbReference>
<proteinExistence type="predicted"/>
<evidence type="ECO:0000256" key="1">
    <source>
        <dbReference type="SAM" id="MobiDB-lite"/>
    </source>
</evidence>
<comment type="caution">
    <text evidence="2">The sequence shown here is derived from an EMBL/GenBank/DDBJ whole genome shotgun (WGS) entry which is preliminary data.</text>
</comment>
<dbReference type="Proteomes" id="UP000077202">
    <property type="component" value="Unassembled WGS sequence"/>
</dbReference>
<dbReference type="AlphaFoldDB" id="A0A176W1X9"/>
<gene>
    <name evidence="2" type="ORF">AXG93_815s1030</name>
</gene>
<evidence type="ECO:0000313" key="2">
    <source>
        <dbReference type="EMBL" id="OAE26442.1"/>
    </source>
</evidence>
<organism evidence="2 3">
    <name type="scientific">Marchantia polymorpha subsp. ruderalis</name>
    <dbReference type="NCBI Taxonomy" id="1480154"/>
    <lineage>
        <taxon>Eukaryota</taxon>
        <taxon>Viridiplantae</taxon>
        <taxon>Streptophyta</taxon>
        <taxon>Embryophyta</taxon>
        <taxon>Marchantiophyta</taxon>
        <taxon>Marchantiopsida</taxon>
        <taxon>Marchantiidae</taxon>
        <taxon>Marchantiales</taxon>
        <taxon>Marchantiaceae</taxon>
        <taxon>Marchantia</taxon>
    </lineage>
</organism>
<feature type="region of interest" description="Disordered" evidence="1">
    <location>
        <begin position="70"/>
        <end position="89"/>
    </location>
</feature>
<accession>A0A176W1X9</accession>